<feature type="region of interest" description="Disordered" evidence="6">
    <location>
        <begin position="898"/>
        <end position="919"/>
    </location>
</feature>
<feature type="coiled-coil region" evidence="5">
    <location>
        <begin position="496"/>
        <end position="643"/>
    </location>
</feature>
<feature type="region of interest" description="Disordered" evidence="6">
    <location>
        <begin position="810"/>
        <end position="838"/>
    </location>
</feature>
<dbReference type="GO" id="GO:0005652">
    <property type="term" value="C:nuclear lamina"/>
    <property type="evidence" value="ECO:0007669"/>
    <property type="project" value="UniProtKB-SubCell"/>
</dbReference>
<name>A0AAV8U8K1_9ROSI</name>
<evidence type="ECO:0000256" key="1">
    <source>
        <dbReference type="ARBA" id="ARBA00023054"/>
    </source>
</evidence>
<feature type="compositionally biased region" description="Polar residues" evidence="6">
    <location>
        <begin position="810"/>
        <end position="819"/>
    </location>
</feature>
<evidence type="ECO:0000313" key="7">
    <source>
        <dbReference type="EMBL" id="KAJ8774504.1"/>
    </source>
</evidence>
<feature type="region of interest" description="Disordered" evidence="6">
    <location>
        <begin position="1163"/>
        <end position="1207"/>
    </location>
</feature>
<keyword evidence="1 5" id="KW-0175">Coiled coil</keyword>
<feature type="region of interest" description="Disordered" evidence="6">
    <location>
        <begin position="941"/>
        <end position="1122"/>
    </location>
</feature>
<dbReference type="PANTHER" id="PTHR31908:SF9">
    <property type="entry name" value="PROTEIN CROWDED NUCLEI 3"/>
    <property type="match status" value="1"/>
</dbReference>
<comment type="subcellular location">
    <subcellularLocation>
        <location evidence="3">Nucleus lamina</location>
    </subcellularLocation>
</comment>
<keyword evidence="2" id="KW-0539">Nucleus</keyword>
<comment type="caution">
    <text evidence="7">The sequence shown here is derived from an EMBL/GenBank/DDBJ whole genome shotgun (WGS) entry which is preliminary data.</text>
</comment>
<feature type="compositionally biased region" description="Basic and acidic residues" evidence="6">
    <location>
        <begin position="1084"/>
        <end position="1095"/>
    </location>
</feature>
<dbReference type="Proteomes" id="UP001159364">
    <property type="component" value="Linkage Group LG01"/>
</dbReference>
<dbReference type="PANTHER" id="PTHR31908">
    <property type="entry name" value="PROTEIN CROWDED NUCLEI 4"/>
    <property type="match status" value="1"/>
</dbReference>
<feature type="coiled-coil region" evidence="5">
    <location>
        <begin position="440"/>
        <end position="471"/>
    </location>
</feature>
<evidence type="ECO:0000256" key="6">
    <source>
        <dbReference type="SAM" id="MobiDB-lite"/>
    </source>
</evidence>
<gene>
    <name evidence="7" type="ORF">K2173_016950</name>
</gene>
<protein>
    <recommendedName>
        <fullName evidence="9">Nuclear matrix constituent protein 1-like protein</fullName>
    </recommendedName>
</protein>
<organism evidence="7 8">
    <name type="scientific">Erythroxylum novogranatense</name>
    <dbReference type="NCBI Taxonomy" id="1862640"/>
    <lineage>
        <taxon>Eukaryota</taxon>
        <taxon>Viridiplantae</taxon>
        <taxon>Streptophyta</taxon>
        <taxon>Embryophyta</taxon>
        <taxon>Tracheophyta</taxon>
        <taxon>Spermatophyta</taxon>
        <taxon>Magnoliopsida</taxon>
        <taxon>eudicotyledons</taxon>
        <taxon>Gunneridae</taxon>
        <taxon>Pentapetalae</taxon>
        <taxon>rosids</taxon>
        <taxon>fabids</taxon>
        <taxon>Malpighiales</taxon>
        <taxon>Erythroxylaceae</taxon>
        <taxon>Erythroxylum</taxon>
    </lineage>
</organism>
<proteinExistence type="inferred from homology"/>
<evidence type="ECO:0000256" key="3">
    <source>
        <dbReference type="ARBA" id="ARBA00024186"/>
    </source>
</evidence>
<comment type="similarity">
    <text evidence="4">Belongs to the CRWN family.</text>
</comment>
<evidence type="ECO:0000256" key="2">
    <source>
        <dbReference type="ARBA" id="ARBA00023242"/>
    </source>
</evidence>
<evidence type="ECO:0008006" key="9">
    <source>
        <dbReference type="Google" id="ProtNLM"/>
    </source>
</evidence>
<reference evidence="7 8" key="1">
    <citation type="submission" date="2021-09" db="EMBL/GenBank/DDBJ databases">
        <title>Genomic insights and catalytic innovation underlie evolution of tropane alkaloids biosynthesis.</title>
        <authorList>
            <person name="Wang Y.-J."/>
            <person name="Tian T."/>
            <person name="Huang J.-P."/>
            <person name="Huang S.-X."/>
        </authorList>
    </citation>
    <scope>NUCLEOTIDE SEQUENCE [LARGE SCALE GENOMIC DNA]</scope>
    <source>
        <strain evidence="7">KIB-2018</strain>
        <tissue evidence="7">Leaf</tissue>
    </source>
</reference>
<feature type="compositionally biased region" description="Basic and acidic residues" evidence="6">
    <location>
        <begin position="824"/>
        <end position="834"/>
    </location>
</feature>
<feature type="coiled-coil region" evidence="5">
    <location>
        <begin position="87"/>
        <end position="414"/>
    </location>
</feature>
<feature type="region of interest" description="Disordered" evidence="6">
    <location>
        <begin position="1"/>
        <end position="20"/>
    </location>
</feature>
<dbReference type="EMBL" id="JAIWQS010000001">
    <property type="protein sequence ID" value="KAJ8774504.1"/>
    <property type="molecule type" value="Genomic_DNA"/>
</dbReference>
<evidence type="ECO:0000313" key="8">
    <source>
        <dbReference type="Proteomes" id="UP001159364"/>
    </source>
</evidence>
<feature type="compositionally biased region" description="Basic and acidic residues" evidence="6">
    <location>
        <begin position="985"/>
        <end position="1004"/>
    </location>
</feature>
<dbReference type="InterPro" id="IPR040418">
    <property type="entry name" value="CRWN"/>
</dbReference>
<feature type="coiled-coil region" evidence="5">
    <location>
        <begin position="674"/>
        <end position="751"/>
    </location>
</feature>
<keyword evidence="8" id="KW-1185">Reference proteome</keyword>
<evidence type="ECO:0000256" key="5">
    <source>
        <dbReference type="SAM" id="Coils"/>
    </source>
</evidence>
<dbReference type="GO" id="GO:0006997">
    <property type="term" value="P:nucleus organization"/>
    <property type="evidence" value="ECO:0007669"/>
    <property type="project" value="InterPro"/>
</dbReference>
<evidence type="ECO:0000256" key="4">
    <source>
        <dbReference type="ARBA" id="ARBA00024208"/>
    </source>
</evidence>
<accession>A0AAV8U8K1</accession>
<dbReference type="AlphaFoldDB" id="A0AAV8U8K1"/>
<feature type="compositionally biased region" description="Acidic residues" evidence="6">
    <location>
        <begin position="1166"/>
        <end position="1196"/>
    </location>
</feature>
<sequence length="1215" mass="139474">MFTPQRKSSPALAFSPRSDSRRPVIGNAFAGASNPKFGGGKGKAVAFVDAPPLPPPPVGLISDGGAVAEAEAEDMEDWKRFREAGLLNEAEMERKDREALLEKASMLEKKLFDYQYNMGLLLIEKKEWTSRYEEMRQALLEAEEIVKREQSAHLIALSEIEKREGNLREALVCEKQCVADLERALRSLQEEHLQIKQVSEKKLADAKSLVDRIEEKSSGVEEKVHSAEAKLADVNRKNSEMDMKLQELETREIVLQRERLSLNTEREAHKAALYKQKEDLNEWEKKLEKQENRLCDLCKTLNQREEKMNESDRSLKQRERNIEEAQKRIDLSLEKLKEREDDVDNRLSDLISEEKKVDSLRSTLEMKEKELLQMEEKLVARERMDSQELLDEHRASLEAKTKEFELELEEKQKHLDEELKSKVEAVKHQEVEILHREEKLGKLEQAFQRKSERVKEKEKDIDARLKNIKEREKSMKSEQKKTDLERKQLLADNESLQILKDECEKIRAEIAQQEMQIGEKNESLKITNEERLVHVRLQAELKRELEKCRIQQEFLSKEGEDLKLERDKFEKEWEMLEEKRAQISKSLEEIVEERENLKKLQLAEEKRLKREECAKQDYVQHELETIRMEKESLEARMRNEKLRLSERAKIEHDRMLEEFVSQKNEFSTGMINRREEMERCLKERESAFEELKEREFANINQLKEVVQREQEEMQSEKRALEKEKQEIAKDKDRLEEHRTGMQKDINELEMLSKKLCVQREHAVSERNRFLALVDKHKSCDNCRDITREFVLSDLLPPNIGNSKVLLTNQPDKSLKNNKSGPDITVRKSAGELDHSTSQGRMSWLQKCTSKIFSISPTKKIEQFPVSALDGELHSSQPHVNAEEKSEYMSLLVTKETSCTNATGDKPRLPLGTAGDSHDTQLLQSESIRKDENSAYSMSVDDHSYIDSKGQSTPDDSEPSERKSNLNKPGRRQKAGPLRTKSVKAVVEDAKKFLGNESPGPDHRASGQAVEKAAGNTAKKRQRVPAGIEQDNGESEGRSDSVATGGRRQKQQKVASVAHTPGQSRYNLRRAKIAGSSSMAQASSDLKKKAEKKADATSDMDPGPNPEATSALSFGFGDEPGKSTDLVQVTMQKTHEFSQERVELKSTDVDDPIDATKSVEITVLSEEVNDAPEDGVEDENGSTMHEDDEDEYDDDDGPEHPGQVSIGKKIWNFFTT</sequence>